<dbReference type="Gene3D" id="3.40.50.1110">
    <property type="entry name" value="SGNH hydrolase"/>
    <property type="match status" value="1"/>
</dbReference>
<evidence type="ECO:0000313" key="2">
    <source>
        <dbReference type="EMBL" id="OPZ92959.1"/>
    </source>
</evidence>
<dbReference type="InterPro" id="IPR013830">
    <property type="entry name" value="SGNH_hydro"/>
</dbReference>
<sequence>MLHRKAELYNVAEMIDLEAAGDRVLSRLPDALRRSLNPHAVKSAPRSAGCEIRFNLKGEQARVVIEHGSEKSLVEVYRGPFLSTWHPLTPGRPCEISVGREALAPQLKDLAGRADLSYDPDLVRIILPHLGWTRLLELEGDLAPPRPEQTPARRCLMYGSSITHGYHGIRPSGSYAMLTARRLGVDLINLGFGGGAWMEPQLADYIAGRTDWDFAILEMGINVIREMEAADFEARVDYFIARIAAAHPEKWLFCIDVFSFRDDFDPALAKPELFRQAVRRTVRRVNSKRVVHLDGRRLLTDFGGLTTDLVHPSPDGMAEMADRLAGAVSRRMEKPV</sequence>
<dbReference type="InterPro" id="IPR036514">
    <property type="entry name" value="SGNH_hydro_sf"/>
</dbReference>
<dbReference type="Proteomes" id="UP000485484">
    <property type="component" value="Unassembled WGS sequence"/>
</dbReference>
<reference evidence="2" key="1">
    <citation type="submission" date="2017-02" db="EMBL/GenBank/DDBJ databases">
        <title>Delving into the versatile metabolic prowess of the omnipresent phylum Bacteroidetes.</title>
        <authorList>
            <person name="Nobu M.K."/>
            <person name="Mei R."/>
            <person name="Narihiro T."/>
            <person name="Kuroda K."/>
            <person name="Liu W.-T."/>
        </authorList>
    </citation>
    <scope>NUCLEOTIDE SEQUENCE</scope>
    <source>
        <strain evidence="2">ADurb.Bin417</strain>
    </source>
</reference>
<feature type="domain" description="SGNH hydrolase-type esterase" evidence="1">
    <location>
        <begin position="158"/>
        <end position="318"/>
    </location>
</feature>
<protein>
    <recommendedName>
        <fullName evidence="1">SGNH hydrolase-type esterase domain-containing protein</fullName>
    </recommendedName>
</protein>
<gene>
    <name evidence="2" type="ORF">BWY73_00548</name>
</gene>
<proteinExistence type="predicted"/>
<name>A0A1V5MIC5_UNCT6</name>
<dbReference type="AlphaFoldDB" id="A0A1V5MIC5"/>
<organism evidence="2">
    <name type="scientific">candidate division TA06 bacterium ADurb.Bin417</name>
    <dbReference type="NCBI Taxonomy" id="1852828"/>
    <lineage>
        <taxon>Bacteria</taxon>
        <taxon>Bacteria division TA06</taxon>
    </lineage>
</organism>
<comment type="caution">
    <text evidence="2">The sequence shown here is derived from an EMBL/GenBank/DDBJ whole genome shotgun (WGS) entry which is preliminary data.</text>
</comment>
<dbReference type="EMBL" id="MWAK01000054">
    <property type="protein sequence ID" value="OPZ92959.1"/>
    <property type="molecule type" value="Genomic_DNA"/>
</dbReference>
<dbReference type="Pfam" id="PF13472">
    <property type="entry name" value="Lipase_GDSL_2"/>
    <property type="match status" value="1"/>
</dbReference>
<dbReference type="SUPFAM" id="SSF52266">
    <property type="entry name" value="SGNH hydrolase"/>
    <property type="match status" value="1"/>
</dbReference>
<accession>A0A1V5MIC5</accession>
<evidence type="ECO:0000259" key="1">
    <source>
        <dbReference type="Pfam" id="PF13472"/>
    </source>
</evidence>